<dbReference type="OrthoDB" id="10259640at2759"/>
<dbReference type="Proteomes" id="UP000007800">
    <property type="component" value="Unassembled WGS sequence"/>
</dbReference>
<reference evidence="2 3" key="1">
    <citation type="submission" date="2008-07" db="EMBL/GenBank/DDBJ databases">
        <authorList>
            <person name="El-Sayed N."/>
            <person name="Caler E."/>
            <person name="Inman J."/>
            <person name="Amedeo P."/>
            <person name="Hass B."/>
            <person name="Wortman J."/>
        </authorList>
    </citation>
    <scope>NUCLEOTIDE SEQUENCE [LARGE SCALE GENOMIC DNA]</scope>
    <source>
        <strain evidence="3">ATCC 50983 / TXsc</strain>
    </source>
</reference>
<feature type="non-terminal residue" evidence="2">
    <location>
        <position position="1"/>
    </location>
</feature>
<evidence type="ECO:0000313" key="3">
    <source>
        <dbReference type="Proteomes" id="UP000007800"/>
    </source>
</evidence>
<name>C5LID5_PERM5</name>
<dbReference type="AlphaFoldDB" id="C5LID5"/>
<dbReference type="RefSeq" id="XP_002771691.1">
    <property type="nucleotide sequence ID" value="XM_002771645.1"/>
</dbReference>
<feature type="compositionally biased region" description="Acidic residues" evidence="1">
    <location>
        <begin position="20"/>
        <end position="38"/>
    </location>
</feature>
<evidence type="ECO:0000313" key="2">
    <source>
        <dbReference type="EMBL" id="EER03507.1"/>
    </source>
</evidence>
<evidence type="ECO:0000256" key="1">
    <source>
        <dbReference type="SAM" id="MobiDB-lite"/>
    </source>
</evidence>
<feature type="compositionally biased region" description="Gly residues" evidence="1">
    <location>
        <begin position="1"/>
        <end position="11"/>
    </location>
</feature>
<feature type="non-terminal residue" evidence="2">
    <location>
        <position position="53"/>
    </location>
</feature>
<dbReference type="GeneID" id="9047754"/>
<dbReference type="EMBL" id="GG682231">
    <property type="protein sequence ID" value="EER03507.1"/>
    <property type="molecule type" value="Genomic_DNA"/>
</dbReference>
<protein>
    <submittedName>
        <fullName evidence="2">Uncharacterized protein</fullName>
    </submittedName>
</protein>
<feature type="region of interest" description="Disordered" evidence="1">
    <location>
        <begin position="1"/>
        <end position="53"/>
    </location>
</feature>
<proteinExistence type="predicted"/>
<sequence>TMYVRGTGGLGKNQHMTFDESGDEGSDNEEDEDADEESAAAAKQAFIESMKQK</sequence>
<accession>C5LID5</accession>
<gene>
    <name evidence="2" type="ORF">Pmar_PMAR027327</name>
</gene>
<keyword evidence="3" id="KW-1185">Reference proteome</keyword>
<organism evidence="3">
    <name type="scientific">Perkinsus marinus (strain ATCC 50983 / TXsc)</name>
    <dbReference type="NCBI Taxonomy" id="423536"/>
    <lineage>
        <taxon>Eukaryota</taxon>
        <taxon>Sar</taxon>
        <taxon>Alveolata</taxon>
        <taxon>Perkinsozoa</taxon>
        <taxon>Perkinsea</taxon>
        <taxon>Perkinsida</taxon>
        <taxon>Perkinsidae</taxon>
        <taxon>Perkinsus</taxon>
    </lineage>
</organism>
<dbReference type="InParanoid" id="C5LID5"/>